<dbReference type="AlphaFoldDB" id="A0A9X1JZC0"/>
<evidence type="ECO:0000313" key="2">
    <source>
        <dbReference type="Proteomes" id="UP001138686"/>
    </source>
</evidence>
<dbReference type="RefSeq" id="WP_219051229.1">
    <property type="nucleotide sequence ID" value="NZ_JAHWDP010000001.1"/>
</dbReference>
<proteinExistence type="predicted"/>
<organism evidence="1 2">
    <name type="scientific">Halomarinibacterium sedimenti</name>
    <dbReference type="NCBI Taxonomy" id="2857106"/>
    <lineage>
        <taxon>Bacteria</taxon>
        <taxon>Pseudomonadati</taxon>
        <taxon>Bacteroidota</taxon>
        <taxon>Flavobacteriia</taxon>
        <taxon>Flavobacteriales</taxon>
        <taxon>Flavobacteriaceae</taxon>
        <taxon>Halomarinibacterium</taxon>
    </lineage>
</organism>
<dbReference type="EMBL" id="JAHWDP010000001">
    <property type="protein sequence ID" value="MBW2937111.1"/>
    <property type="molecule type" value="Genomic_DNA"/>
</dbReference>
<protein>
    <submittedName>
        <fullName evidence="1">DUF4097 domain-containing protein</fullName>
    </submittedName>
</protein>
<keyword evidence="2" id="KW-1185">Reference proteome</keyword>
<evidence type="ECO:0000313" key="1">
    <source>
        <dbReference type="EMBL" id="MBW2937111.1"/>
    </source>
</evidence>
<dbReference type="Proteomes" id="UP001138686">
    <property type="component" value="Unassembled WGS sequence"/>
</dbReference>
<reference evidence="1" key="1">
    <citation type="submission" date="2021-07" db="EMBL/GenBank/DDBJ databases">
        <title>Aureisphaera sp. CAU 1614 isolated from sea sediment.</title>
        <authorList>
            <person name="Kim W."/>
        </authorList>
    </citation>
    <scope>NUCLEOTIDE SEQUENCE</scope>
    <source>
        <strain evidence="1">CAU 1614</strain>
    </source>
</reference>
<name>A0A9X1JZC0_9FLAO</name>
<accession>A0A9X1JZC0</accession>
<gene>
    <name evidence="1" type="ORF">KXJ69_03275</name>
</gene>
<comment type="caution">
    <text evidence="1">The sequence shown here is derived from an EMBL/GenBank/DDBJ whole genome shotgun (WGS) entry which is preliminary data.</text>
</comment>
<sequence length="224" mass="25165">MNKNGIHNKNINPIVLTWGFFLLLNLGFVVHGYSQKVIEKTWDANAFDKLEINSDDVFKIKIVTEQTSEIKLISQIEGENYENLNIGASEKGKTLTLKTTYRPYFKPKNDKLAAHKVISIEMILTIPESMEVAITAKIASLEIQGSLQKLDVNLRDGHCFLKDFVGNARLNTRDGDITVNAQPWIEGKAISKYGIIKNELVSKGKYLIKAESVNGNISLLKTRE</sequence>